<keyword evidence="4 6" id="KW-1133">Transmembrane helix</keyword>
<evidence type="ECO:0000256" key="6">
    <source>
        <dbReference type="SAM" id="Phobius"/>
    </source>
</evidence>
<evidence type="ECO:0000313" key="8">
    <source>
        <dbReference type="Proteomes" id="UP000634435"/>
    </source>
</evidence>
<feature type="transmembrane region" description="Helical" evidence="6">
    <location>
        <begin position="413"/>
        <end position="433"/>
    </location>
</feature>
<reference evidence="8" key="1">
    <citation type="journal article" date="2019" name="Int. J. Syst. Evol. Microbiol.">
        <title>The Global Catalogue of Microorganisms (GCM) 10K type strain sequencing project: providing services to taxonomists for standard genome sequencing and annotation.</title>
        <authorList>
            <consortium name="The Broad Institute Genomics Platform"/>
            <consortium name="The Broad Institute Genome Sequencing Center for Infectious Disease"/>
            <person name="Wu L."/>
            <person name="Ma J."/>
        </authorList>
    </citation>
    <scope>NUCLEOTIDE SEQUENCE [LARGE SCALE GENOMIC DNA]</scope>
    <source>
        <strain evidence="8">JCM 30071</strain>
    </source>
</reference>
<feature type="transmembrane region" description="Helical" evidence="6">
    <location>
        <begin position="44"/>
        <end position="66"/>
    </location>
</feature>
<gene>
    <name evidence="7" type="primary">yabM</name>
    <name evidence="7" type="ORF">GCM10007111_19160</name>
</gene>
<dbReference type="InterPro" id="IPR024923">
    <property type="entry name" value="PG_synth_SpoVB"/>
</dbReference>
<organism evidence="7 8">
    <name type="scientific">Virgibacillus kapii</name>
    <dbReference type="NCBI Taxonomy" id="1638645"/>
    <lineage>
        <taxon>Bacteria</taxon>
        <taxon>Bacillati</taxon>
        <taxon>Bacillota</taxon>
        <taxon>Bacilli</taxon>
        <taxon>Bacillales</taxon>
        <taxon>Bacillaceae</taxon>
        <taxon>Virgibacillus</taxon>
    </lineage>
</organism>
<dbReference type="Proteomes" id="UP000634435">
    <property type="component" value="Unassembled WGS sequence"/>
</dbReference>
<dbReference type="CDD" id="cd13124">
    <property type="entry name" value="MATE_SpoVB_like"/>
    <property type="match status" value="1"/>
</dbReference>
<evidence type="ECO:0000256" key="5">
    <source>
        <dbReference type="ARBA" id="ARBA00023136"/>
    </source>
</evidence>
<dbReference type="InterPro" id="IPR002797">
    <property type="entry name" value="Polysacc_synth"/>
</dbReference>
<evidence type="ECO:0000313" key="7">
    <source>
        <dbReference type="EMBL" id="GGJ57145.1"/>
    </source>
</evidence>
<feature type="transmembrane region" description="Helical" evidence="6">
    <location>
        <begin position="317"/>
        <end position="342"/>
    </location>
</feature>
<feature type="transmembrane region" description="Helical" evidence="6">
    <location>
        <begin position="389"/>
        <end position="407"/>
    </location>
</feature>
<dbReference type="Pfam" id="PF01943">
    <property type="entry name" value="Polysacc_synt"/>
    <property type="match status" value="1"/>
</dbReference>
<dbReference type="InterPro" id="IPR050833">
    <property type="entry name" value="Poly_Biosynth_Transport"/>
</dbReference>
<feature type="transmembrane region" description="Helical" evidence="6">
    <location>
        <begin position="453"/>
        <end position="470"/>
    </location>
</feature>
<keyword evidence="3 6" id="KW-0812">Transmembrane</keyword>
<feature type="transmembrane region" description="Helical" evidence="6">
    <location>
        <begin position="129"/>
        <end position="147"/>
    </location>
</feature>
<evidence type="ECO:0000256" key="1">
    <source>
        <dbReference type="ARBA" id="ARBA00004651"/>
    </source>
</evidence>
<protein>
    <submittedName>
        <fullName evidence="7">Membrane protein YabM</fullName>
    </submittedName>
</protein>
<keyword evidence="8" id="KW-1185">Reference proteome</keyword>
<proteinExistence type="predicted"/>
<comment type="subcellular location">
    <subcellularLocation>
        <location evidence="1">Cell membrane</location>
        <topology evidence="1">Multi-pass membrane protein</topology>
    </subcellularLocation>
</comment>
<dbReference type="PANTHER" id="PTHR30250:SF29">
    <property type="entry name" value="POLYSACCHARIDE BIOSYNTHESIS PROTEIN C-TERMINAL DOMAIN-CONTAINING PROTEIN"/>
    <property type="match status" value="1"/>
</dbReference>
<feature type="transmembrane region" description="Helical" evidence="6">
    <location>
        <begin position="286"/>
        <end position="305"/>
    </location>
</feature>
<feature type="transmembrane region" description="Helical" evidence="6">
    <location>
        <begin position="233"/>
        <end position="254"/>
    </location>
</feature>
<name>A0ABQ2DGH0_9BACI</name>
<feature type="transmembrane region" description="Helical" evidence="6">
    <location>
        <begin position="482"/>
        <end position="502"/>
    </location>
</feature>
<evidence type="ECO:0000256" key="2">
    <source>
        <dbReference type="ARBA" id="ARBA00022475"/>
    </source>
</evidence>
<keyword evidence="2" id="KW-1003">Cell membrane</keyword>
<sequence length="524" mass="58564">MMSDNETNRLVKGALVLTLAGLISKLLSAGYRIPLQNLTGDIGFYVYQQIYPILGIVFVLTLYGFPSAISKMAVELKAQGTPLSIRGFYIPVFLILFVLSTILFLFLYFNAPYIAGWVGDSHLTSTYQFAAFACLLVPFSSFIRGVFQGEYMMKPTALSQVVEQFVRVTIIILAALFIFKEGDHIYQVGRAAVLASILGAIASSIILIVLFMQKKPYAKQQNEEIQWQYYIRTIFILGIAAALNHMILLILQFADTFTLFPSLIEAGYSKEAAMEAKGVFDRGQPLIQFGTVLGSSFALALLPSISLKKIKQEPNTYYPYIGGAMLVSIYLALGATIGLVAIFPEVNRLLFQDNQGTLELQLLVVSIILSSIAITASSILQALGFIKRIALFILLAFFVKWIANQVLVVQLGLMGSAVATILSLLLLSCIVLIELQRKLPMLHLWQMLRWKALIFPGIIMVIYLSIVEWITLPWLDNSRISLFIYVVFISLSGALLYGYMLIKCQAFTEKQLRMLPFNQFFKMK</sequence>
<feature type="transmembrane region" description="Helical" evidence="6">
    <location>
        <begin position="362"/>
        <end position="382"/>
    </location>
</feature>
<evidence type="ECO:0000256" key="3">
    <source>
        <dbReference type="ARBA" id="ARBA00022692"/>
    </source>
</evidence>
<feature type="transmembrane region" description="Helical" evidence="6">
    <location>
        <begin position="191"/>
        <end position="212"/>
    </location>
</feature>
<feature type="transmembrane region" description="Helical" evidence="6">
    <location>
        <begin position="87"/>
        <end position="109"/>
    </location>
</feature>
<evidence type="ECO:0000256" key="4">
    <source>
        <dbReference type="ARBA" id="ARBA00022989"/>
    </source>
</evidence>
<keyword evidence="5 6" id="KW-0472">Membrane</keyword>
<dbReference type="EMBL" id="BMPN01000002">
    <property type="protein sequence ID" value="GGJ57145.1"/>
    <property type="molecule type" value="Genomic_DNA"/>
</dbReference>
<feature type="transmembrane region" description="Helical" evidence="6">
    <location>
        <begin position="159"/>
        <end position="179"/>
    </location>
</feature>
<dbReference type="PIRSF" id="PIRSF038958">
    <property type="entry name" value="PG_synth_SpoVB"/>
    <property type="match status" value="1"/>
</dbReference>
<accession>A0ABQ2DGH0</accession>
<comment type="caution">
    <text evidence="7">The sequence shown here is derived from an EMBL/GenBank/DDBJ whole genome shotgun (WGS) entry which is preliminary data.</text>
</comment>
<dbReference type="PANTHER" id="PTHR30250">
    <property type="entry name" value="PST FAMILY PREDICTED COLANIC ACID TRANSPORTER"/>
    <property type="match status" value="1"/>
</dbReference>